<evidence type="ECO:0008006" key="3">
    <source>
        <dbReference type="Google" id="ProtNLM"/>
    </source>
</evidence>
<dbReference type="EMBL" id="SRSO01000046">
    <property type="protein sequence ID" value="TGV00372.1"/>
    <property type="molecule type" value="Genomic_DNA"/>
</dbReference>
<dbReference type="OrthoDB" id="1036397at2"/>
<dbReference type="AlphaFoldDB" id="A0A4S1DSM2"/>
<comment type="caution">
    <text evidence="1">The sequence shown here is derived from an EMBL/GenBank/DDBJ whole genome shotgun (WGS) entry which is preliminary data.</text>
</comment>
<reference evidence="1 2" key="1">
    <citation type="submission" date="2019-04" db="EMBL/GenBank/DDBJ databases">
        <authorList>
            <person name="Liu A."/>
        </authorList>
    </citation>
    <scope>NUCLEOTIDE SEQUENCE [LARGE SCALE GENOMIC DNA]</scope>
    <source>
        <strain evidence="1 2">RZ03</strain>
    </source>
</reference>
<protein>
    <recommendedName>
        <fullName evidence="3">Copper chaperone</fullName>
    </recommendedName>
</protein>
<dbReference type="Proteomes" id="UP000307602">
    <property type="component" value="Unassembled WGS sequence"/>
</dbReference>
<sequence>MHLLIFETDIESKEKVKSLHSLLNKHSSILKWSVDLEDIDNVLRIEATTNITETDIINMIKTRGFYIETLAE</sequence>
<name>A0A4S1DSM2_9FLAO</name>
<proteinExistence type="predicted"/>
<organism evidence="1 2">
    <name type="scientific">Flavivirga rizhaonensis</name>
    <dbReference type="NCBI Taxonomy" id="2559571"/>
    <lineage>
        <taxon>Bacteria</taxon>
        <taxon>Pseudomonadati</taxon>
        <taxon>Bacteroidota</taxon>
        <taxon>Flavobacteriia</taxon>
        <taxon>Flavobacteriales</taxon>
        <taxon>Flavobacteriaceae</taxon>
        <taxon>Flavivirga</taxon>
    </lineage>
</organism>
<gene>
    <name evidence="1" type="ORF">EM932_20055</name>
</gene>
<dbReference type="RefSeq" id="WP_135878994.1">
    <property type="nucleotide sequence ID" value="NZ_SRSO01000046.1"/>
</dbReference>
<keyword evidence="2" id="KW-1185">Reference proteome</keyword>
<evidence type="ECO:0000313" key="1">
    <source>
        <dbReference type="EMBL" id="TGV00372.1"/>
    </source>
</evidence>
<evidence type="ECO:0000313" key="2">
    <source>
        <dbReference type="Proteomes" id="UP000307602"/>
    </source>
</evidence>
<accession>A0A4S1DSM2</accession>